<evidence type="ECO:0000313" key="1">
    <source>
        <dbReference type="EMBL" id="QDQ25353.1"/>
    </source>
</evidence>
<dbReference type="KEGG" id="cari:FNU76_02725"/>
<accession>A0A516SB35</accession>
<evidence type="ECO:0000313" key="2">
    <source>
        <dbReference type="Proteomes" id="UP000317550"/>
    </source>
</evidence>
<reference evidence="2" key="1">
    <citation type="submission" date="2019-07" db="EMBL/GenBank/DDBJ databases">
        <title>Chitinimonas sp. nov., isolated from Ny-Alesund, arctica soil.</title>
        <authorList>
            <person name="Xu Q."/>
            <person name="Peng F."/>
        </authorList>
    </citation>
    <scope>NUCLEOTIDE SEQUENCE [LARGE SCALE GENOMIC DNA]</scope>
    <source>
        <strain evidence="2">R3-44</strain>
    </source>
</reference>
<sequence>MKYTRNLSAEAYSNFVMQLISGCEGHITRTRDIGDGKATVGWGYTFNRSNNVAIWRSSGISLTEDELGILKKIDEAKAPKQTALAIATFPRNISRAEGQALLLQTYPQYEVHADGLNMPFSPEPAFSVSLSRWPAGTDELLRHQRVKFRPLLRHTAGLGKIYVKQTYKLGFRIG</sequence>
<dbReference type="EMBL" id="CP041730">
    <property type="protein sequence ID" value="QDQ25353.1"/>
    <property type="molecule type" value="Genomic_DNA"/>
</dbReference>
<name>A0A516SB35_9NEIS</name>
<proteinExistence type="predicted"/>
<organism evidence="1 2">
    <name type="scientific">Chitinimonas arctica</name>
    <dbReference type="NCBI Taxonomy" id="2594795"/>
    <lineage>
        <taxon>Bacteria</taxon>
        <taxon>Pseudomonadati</taxon>
        <taxon>Pseudomonadota</taxon>
        <taxon>Betaproteobacteria</taxon>
        <taxon>Neisseriales</taxon>
        <taxon>Chitinibacteraceae</taxon>
        <taxon>Chitinimonas</taxon>
    </lineage>
</organism>
<dbReference type="Proteomes" id="UP000317550">
    <property type="component" value="Chromosome"/>
</dbReference>
<dbReference type="AlphaFoldDB" id="A0A516SB35"/>
<keyword evidence="2" id="KW-1185">Reference proteome</keyword>
<protein>
    <submittedName>
        <fullName evidence="1">Uncharacterized protein</fullName>
    </submittedName>
</protein>
<dbReference type="PROSITE" id="PS51257">
    <property type="entry name" value="PROKAR_LIPOPROTEIN"/>
    <property type="match status" value="1"/>
</dbReference>
<gene>
    <name evidence="1" type="ORF">FNU76_02725</name>
</gene>
<dbReference type="OrthoDB" id="5992725at2"/>
<dbReference type="RefSeq" id="WP_143856278.1">
    <property type="nucleotide sequence ID" value="NZ_CP041730.1"/>
</dbReference>